<dbReference type="RefSeq" id="WP_247463222.1">
    <property type="nucleotide sequence ID" value="NZ_JBHMAR010000001.1"/>
</dbReference>
<feature type="region of interest" description="Disordered" evidence="1">
    <location>
        <begin position="1"/>
        <end position="24"/>
    </location>
</feature>
<dbReference type="EMBL" id="JBHMAR010000001">
    <property type="protein sequence ID" value="MFB9733662.1"/>
    <property type="molecule type" value="Genomic_DNA"/>
</dbReference>
<evidence type="ECO:0008006" key="4">
    <source>
        <dbReference type="Google" id="ProtNLM"/>
    </source>
</evidence>
<proteinExistence type="predicted"/>
<protein>
    <recommendedName>
        <fullName evidence="4">AbaA</fullName>
    </recommendedName>
</protein>
<organism evidence="2 3">
    <name type="scientific">Streptomyces thermocoprophilus</name>
    <dbReference type="NCBI Taxonomy" id="78356"/>
    <lineage>
        <taxon>Bacteria</taxon>
        <taxon>Bacillati</taxon>
        <taxon>Actinomycetota</taxon>
        <taxon>Actinomycetes</taxon>
        <taxon>Kitasatosporales</taxon>
        <taxon>Streptomycetaceae</taxon>
        <taxon>Streptomyces</taxon>
    </lineage>
</organism>
<name>A0ABV5V7G2_9ACTN</name>
<gene>
    <name evidence="2" type="ORF">ACFFRO_00620</name>
</gene>
<reference evidence="2 3" key="1">
    <citation type="submission" date="2024-09" db="EMBL/GenBank/DDBJ databases">
        <authorList>
            <person name="Sun Q."/>
            <person name="Mori K."/>
        </authorList>
    </citation>
    <scope>NUCLEOTIDE SEQUENCE [LARGE SCALE GENOMIC DNA]</scope>
    <source>
        <strain evidence="2 3">JCM 10918</strain>
    </source>
</reference>
<accession>A0ABV5V7G2</accession>
<evidence type="ECO:0000313" key="3">
    <source>
        <dbReference type="Proteomes" id="UP001589703"/>
    </source>
</evidence>
<evidence type="ECO:0000313" key="2">
    <source>
        <dbReference type="EMBL" id="MFB9733662.1"/>
    </source>
</evidence>
<comment type="caution">
    <text evidence="2">The sequence shown here is derived from an EMBL/GenBank/DDBJ whole genome shotgun (WGS) entry which is preliminary data.</text>
</comment>
<keyword evidence="3" id="KW-1185">Reference proteome</keyword>
<evidence type="ECO:0000256" key="1">
    <source>
        <dbReference type="SAM" id="MobiDB-lite"/>
    </source>
</evidence>
<dbReference type="Proteomes" id="UP001589703">
    <property type="component" value="Unassembled WGS sequence"/>
</dbReference>
<sequence>MSSPAHRAPRPADGTDGRHGAPGTATARATALASLDRVPWAEIKDSTGSAAAIPRLLRTIAWGDPDSARAALDDVRRRICQYGFVVEQATAATVPYLWELAQLPQVTCRAQIIQLLKNIADARQWERTAAVYPKLLNRRENHVTWERAARQAVRSRRADLGRLLTDADAEITRATKELARTLGE</sequence>